<name>A3INZ9_9CHRO</name>
<comment type="caution">
    <text evidence="1">The sequence shown here is derived from an EMBL/GenBank/DDBJ whole genome shotgun (WGS) entry which is preliminary data.</text>
</comment>
<organism evidence="1 2">
    <name type="scientific">Crocosphaera chwakensis CCY0110</name>
    <dbReference type="NCBI Taxonomy" id="391612"/>
    <lineage>
        <taxon>Bacteria</taxon>
        <taxon>Bacillati</taxon>
        <taxon>Cyanobacteriota</taxon>
        <taxon>Cyanophyceae</taxon>
        <taxon>Oscillatoriophycideae</taxon>
        <taxon>Chroococcales</taxon>
        <taxon>Aphanothecaceae</taxon>
        <taxon>Crocosphaera</taxon>
        <taxon>Crocosphaera chwakensis</taxon>
    </lineage>
</organism>
<protein>
    <recommendedName>
        <fullName evidence="3">Nitrate reductase associated protein</fullName>
    </recommendedName>
</protein>
<dbReference type="NCBIfam" id="TIGR02664">
    <property type="entry name" value="nitr_red_assoc"/>
    <property type="match status" value="1"/>
</dbReference>
<evidence type="ECO:0000313" key="1">
    <source>
        <dbReference type="EMBL" id="EAZ91801.1"/>
    </source>
</evidence>
<keyword evidence="2" id="KW-1185">Reference proteome</keyword>
<accession>A3INZ9</accession>
<dbReference type="InterPro" id="IPR013481">
    <property type="entry name" value="NarM"/>
</dbReference>
<dbReference type="Proteomes" id="UP000003781">
    <property type="component" value="Unassembled WGS sequence"/>
</dbReference>
<reference evidence="1 2" key="1">
    <citation type="submission" date="2007-03" db="EMBL/GenBank/DDBJ databases">
        <authorList>
            <person name="Stal L."/>
            <person name="Ferriera S."/>
            <person name="Johnson J."/>
            <person name="Kravitz S."/>
            <person name="Beeson K."/>
            <person name="Sutton G."/>
            <person name="Rogers Y.-H."/>
            <person name="Friedman R."/>
            <person name="Frazier M."/>
            <person name="Venter J.C."/>
        </authorList>
    </citation>
    <scope>NUCLEOTIDE SEQUENCE [LARGE SCALE GENOMIC DNA]</scope>
    <source>
        <strain evidence="1 2">CCY0110</strain>
    </source>
</reference>
<sequence>MDIMDHFFQFEQEFVESLHCIPMIVRLKLDTCGVKLKLNHWNQFTSPEKQVLVSMACETPEERKLYRDFLQTLVTQKTGTPAKTLPIDDNPPWLDRNQIPVEIQEKIAEFDKKITLEQWDKLTALQRFALIKLSRPSHENSNFYPALQEFNL</sequence>
<dbReference type="eggNOG" id="ENOG502ZV3X">
    <property type="taxonomic scope" value="Bacteria"/>
</dbReference>
<proteinExistence type="predicted"/>
<evidence type="ECO:0000313" key="2">
    <source>
        <dbReference type="Proteomes" id="UP000003781"/>
    </source>
</evidence>
<gene>
    <name evidence="1" type="ORF">CY0110_07569</name>
</gene>
<evidence type="ECO:0008006" key="3">
    <source>
        <dbReference type="Google" id="ProtNLM"/>
    </source>
</evidence>
<dbReference type="Pfam" id="PF09655">
    <property type="entry name" value="Nitr_red_assoc"/>
    <property type="match status" value="1"/>
</dbReference>
<dbReference type="EMBL" id="AAXW01000011">
    <property type="protein sequence ID" value="EAZ91801.1"/>
    <property type="molecule type" value="Genomic_DNA"/>
</dbReference>
<dbReference type="AlphaFoldDB" id="A3INZ9"/>